<evidence type="ECO:0000256" key="7">
    <source>
        <dbReference type="ARBA" id="ARBA00022989"/>
    </source>
</evidence>
<sequence length="220" mass="25328">MKTQDLNFCDRPNLLLSTIFTYNDTNIAFCPDYWSSKCVQSFQSIREEEVSKLVKSICTCEGSIVNLTRNIFSMTHEITSRTVFGKRTKHQQVFITAMEEISVSNAKTGREKLCRETDTILQDIINDHKNSHEEEDLLDVLLKFQQDNNNHLQNQLTDDNIKQSSRNVMDLFSAGTETSSVVVLWAMSEMAKNPNVMEEAQAEVRRVFDMKGYVDETELH</sequence>
<dbReference type="GO" id="GO:0005506">
    <property type="term" value="F:iron ion binding"/>
    <property type="evidence" value="ECO:0007669"/>
    <property type="project" value="InterPro"/>
</dbReference>
<dbReference type="GO" id="GO:0016705">
    <property type="term" value="F:oxidoreductase activity, acting on paired donors, with incorporation or reduction of molecular oxygen"/>
    <property type="evidence" value="ECO:0007669"/>
    <property type="project" value="InterPro"/>
</dbReference>
<reference evidence="13" key="3">
    <citation type="submission" date="2015-04" db="UniProtKB">
        <authorList>
            <consortium name="EnsemblPlants"/>
        </authorList>
    </citation>
    <scope>IDENTIFICATION</scope>
    <source>
        <strain evidence="13">cv. Jemalong A17</strain>
    </source>
</reference>
<evidence type="ECO:0000256" key="9">
    <source>
        <dbReference type="ARBA" id="ARBA00023004"/>
    </source>
</evidence>
<evidence type="ECO:0000256" key="10">
    <source>
        <dbReference type="ARBA" id="ARBA00023033"/>
    </source>
</evidence>
<keyword evidence="9" id="KW-0408">Iron</keyword>
<organism evidence="12 14">
    <name type="scientific">Medicago truncatula</name>
    <name type="common">Barrel medic</name>
    <name type="synonym">Medicago tribuloides</name>
    <dbReference type="NCBI Taxonomy" id="3880"/>
    <lineage>
        <taxon>Eukaryota</taxon>
        <taxon>Viridiplantae</taxon>
        <taxon>Streptophyta</taxon>
        <taxon>Embryophyta</taxon>
        <taxon>Tracheophyta</taxon>
        <taxon>Spermatophyta</taxon>
        <taxon>Magnoliopsida</taxon>
        <taxon>eudicotyledons</taxon>
        <taxon>Gunneridae</taxon>
        <taxon>Pentapetalae</taxon>
        <taxon>rosids</taxon>
        <taxon>fabids</taxon>
        <taxon>Fabales</taxon>
        <taxon>Fabaceae</taxon>
        <taxon>Papilionoideae</taxon>
        <taxon>50 kb inversion clade</taxon>
        <taxon>NPAAA clade</taxon>
        <taxon>Hologalegina</taxon>
        <taxon>IRL clade</taxon>
        <taxon>Trifolieae</taxon>
        <taxon>Medicago</taxon>
    </lineage>
</organism>
<keyword evidence="7" id="KW-1133">Transmembrane helix</keyword>
<dbReference type="GO" id="GO:0020037">
    <property type="term" value="F:heme binding"/>
    <property type="evidence" value="ECO:0007669"/>
    <property type="project" value="InterPro"/>
</dbReference>
<evidence type="ECO:0000256" key="4">
    <source>
        <dbReference type="ARBA" id="ARBA00022617"/>
    </source>
</evidence>
<dbReference type="HOGENOM" id="CLU_001570_29_4_1"/>
<dbReference type="Proteomes" id="UP000002051">
    <property type="component" value="Chromosome 5"/>
</dbReference>
<reference evidence="12 14" key="2">
    <citation type="journal article" date="2014" name="BMC Genomics">
        <title>An improved genome release (version Mt4.0) for the model legume Medicago truncatula.</title>
        <authorList>
            <person name="Tang H."/>
            <person name="Krishnakumar V."/>
            <person name="Bidwell S."/>
            <person name="Rosen B."/>
            <person name="Chan A."/>
            <person name="Zhou S."/>
            <person name="Gentzbittel L."/>
            <person name="Childs K.L."/>
            <person name="Yandell M."/>
            <person name="Gundlach H."/>
            <person name="Mayer K.F."/>
            <person name="Schwartz D.C."/>
            <person name="Town C.D."/>
        </authorList>
    </citation>
    <scope>GENOME REANNOTATION</scope>
    <source>
        <strain evidence="13 14">cv. Jemalong A17</strain>
    </source>
</reference>
<evidence type="ECO:0000313" key="13">
    <source>
        <dbReference type="EnsemblPlants" id="AET00685"/>
    </source>
</evidence>
<evidence type="ECO:0000256" key="6">
    <source>
        <dbReference type="ARBA" id="ARBA00022723"/>
    </source>
</evidence>
<evidence type="ECO:0000256" key="3">
    <source>
        <dbReference type="ARBA" id="ARBA00010617"/>
    </source>
</evidence>
<dbReference type="InterPro" id="IPR001128">
    <property type="entry name" value="Cyt_P450"/>
</dbReference>
<reference evidence="12 14" key="1">
    <citation type="journal article" date="2011" name="Nature">
        <title>The Medicago genome provides insight into the evolution of rhizobial symbioses.</title>
        <authorList>
            <person name="Young N.D."/>
            <person name="Debelle F."/>
            <person name="Oldroyd G.E."/>
            <person name="Geurts R."/>
            <person name="Cannon S.B."/>
            <person name="Udvardi M.K."/>
            <person name="Benedito V.A."/>
            <person name="Mayer K.F."/>
            <person name="Gouzy J."/>
            <person name="Schoof H."/>
            <person name="Van de Peer Y."/>
            <person name="Proost S."/>
            <person name="Cook D.R."/>
            <person name="Meyers B.C."/>
            <person name="Spannagl M."/>
            <person name="Cheung F."/>
            <person name="De Mita S."/>
            <person name="Krishnakumar V."/>
            <person name="Gundlach H."/>
            <person name="Zhou S."/>
            <person name="Mudge J."/>
            <person name="Bharti A.K."/>
            <person name="Murray J.D."/>
            <person name="Naoumkina M.A."/>
            <person name="Rosen B."/>
            <person name="Silverstein K.A."/>
            <person name="Tang H."/>
            <person name="Rombauts S."/>
            <person name="Zhao P.X."/>
            <person name="Zhou P."/>
            <person name="Barbe V."/>
            <person name="Bardou P."/>
            <person name="Bechner M."/>
            <person name="Bellec A."/>
            <person name="Berger A."/>
            <person name="Berges H."/>
            <person name="Bidwell S."/>
            <person name="Bisseling T."/>
            <person name="Choisne N."/>
            <person name="Couloux A."/>
            <person name="Denny R."/>
            <person name="Deshpande S."/>
            <person name="Dai X."/>
            <person name="Doyle J.J."/>
            <person name="Dudez A.M."/>
            <person name="Farmer A.D."/>
            <person name="Fouteau S."/>
            <person name="Franken C."/>
            <person name="Gibelin C."/>
            <person name="Gish J."/>
            <person name="Goldstein S."/>
            <person name="Gonzalez A.J."/>
            <person name="Green P.J."/>
            <person name="Hallab A."/>
            <person name="Hartog M."/>
            <person name="Hua A."/>
            <person name="Humphray S.J."/>
            <person name="Jeong D.H."/>
            <person name="Jing Y."/>
            <person name="Jocker A."/>
            <person name="Kenton S.M."/>
            <person name="Kim D.J."/>
            <person name="Klee K."/>
            <person name="Lai H."/>
            <person name="Lang C."/>
            <person name="Lin S."/>
            <person name="Macmil S.L."/>
            <person name="Magdelenat G."/>
            <person name="Matthews L."/>
            <person name="McCorrison J."/>
            <person name="Monaghan E.L."/>
            <person name="Mun J.H."/>
            <person name="Najar F.Z."/>
            <person name="Nicholson C."/>
            <person name="Noirot C."/>
            <person name="O'Bleness M."/>
            <person name="Paule C.R."/>
            <person name="Poulain J."/>
            <person name="Prion F."/>
            <person name="Qin B."/>
            <person name="Qu C."/>
            <person name="Retzel E.F."/>
            <person name="Riddle C."/>
            <person name="Sallet E."/>
            <person name="Samain S."/>
            <person name="Samson N."/>
            <person name="Sanders I."/>
            <person name="Saurat O."/>
            <person name="Scarpelli C."/>
            <person name="Schiex T."/>
            <person name="Segurens B."/>
            <person name="Severin A.J."/>
            <person name="Sherrier D.J."/>
            <person name="Shi R."/>
            <person name="Sims S."/>
            <person name="Singer S.R."/>
            <person name="Sinharoy S."/>
            <person name="Sterck L."/>
            <person name="Viollet A."/>
            <person name="Wang B.B."/>
            <person name="Wang K."/>
            <person name="Wang M."/>
            <person name="Wang X."/>
            <person name="Warfsmann J."/>
            <person name="Weissenbach J."/>
            <person name="White D.D."/>
            <person name="White J.D."/>
            <person name="Wiley G.B."/>
            <person name="Wincker P."/>
            <person name="Xing Y."/>
            <person name="Yang L."/>
            <person name="Yao Z."/>
            <person name="Ying F."/>
            <person name="Zhai J."/>
            <person name="Zhou L."/>
            <person name="Zuber A."/>
            <person name="Denarie J."/>
            <person name="Dixon R.A."/>
            <person name="May G.D."/>
            <person name="Schwartz D.C."/>
            <person name="Rogers J."/>
            <person name="Quetier F."/>
            <person name="Town C.D."/>
            <person name="Roe B.A."/>
        </authorList>
    </citation>
    <scope>NUCLEOTIDE SEQUENCE [LARGE SCALE GENOMIC DNA]</scope>
    <source>
        <strain evidence="12">A17</strain>
        <strain evidence="13 14">cv. Jemalong A17</strain>
    </source>
</reference>
<proteinExistence type="inferred from homology"/>
<keyword evidence="6" id="KW-0479">Metal-binding</keyword>
<dbReference type="AlphaFoldDB" id="G7K4G9"/>
<name>G7K4G9_MEDTR</name>
<gene>
    <name evidence="12" type="ordered locus">MTR_5g094790</name>
</gene>
<evidence type="ECO:0000313" key="12">
    <source>
        <dbReference type="EMBL" id="AET00685.1"/>
    </source>
</evidence>
<evidence type="ECO:0000256" key="5">
    <source>
        <dbReference type="ARBA" id="ARBA00022692"/>
    </source>
</evidence>
<dbReference type="Gene3D" id="1.10.630.10">
    <property type="entry name" value="Cytochrome P450"/>
    <property type="match status" value="1"/>
</dbReference>
<evidence type="ECO:0000256" key="11">
    <source>
        <dbReference type="ARBA" id="ARBA00023136"/>
    </source>
</evidence>
<dbReference type="PaxDb" id="3880-AET00685"/>
<dbReference type="GO" id="GO:0016020">
    <property type="term" value="C:membrane"/>
    <property type="evidence" value="ECO:0007669"/>
    <property type="project" value="UniProtKB-SubCell"/>
</dbReference>
<dbReference type="Pfam" id="PF00067">
    <property type="entry name" value="p450"/>
    <property type="match status" value="1"/>
</dbReference>
<dbReference type="OMA" id="MTHEITS"/>
<evidence type="ECO:0000256" key="2">
    <source>
        <dbReference type="ARBA" id="ARBA00004167"/>
    </source>
</evidence>
<evidence type="ECO:0000256" key="1">
    <source>
        <dbReference type="ARBA" id="ARBA00001971"/>
    </source>
</evidence>
<evidence type="ECO:0000256" key="8">
    <source>
        <dbReference type="ARBA" id="ARBA00023002"/>
    </source>
</evidence>
<keyword evidence="4" id="KW-0349">Heme</keyword>
<dbReference type="PANTHER" id="PTHR47953:SF19">
    <property type="entry name" value="OS06G0641600 PROTEIN"/>
    <property type="match status" value="1"/>
</dbReference>
<dbReference type="GO" id="GO:0004497">
    <property type="term" value="F:monooxygenase activity"/>
    <property type="evidence" value="ECO:0007669"/>
    <property type="project" value="UniProtKB-KW"/>
</dbReference>
<dbReference type="eggNOG" id="KOG0156">
    <property type="taxonomic scope" value="Eukaryota"/>
</dbReference>
<keyword evidence="5" id="KW-0812">Transmembrane</keyword>
<comment type="subcellular location">
    <subcellularLocation>
        <location evidence="2">Membrane</location>
        <topology evidence="2">Single-pass membrane protein</topology>
    </subcellularLocation>
</comment>
<dbReference type="InterPro" id="IPR052306">
    <property type="entry name" value="CYP450_71D"/>
</dbReference>
<comment type="similarity">
    <text evidence="3">Belongs to the cytochrome P450 family.</text>
</comment>
<protein>
    <submittedName>
        <fullName evidence="12">Cytochrome P450 family 71 protein</fullName>
    </submittedName>
</protein>
<comment type="cofactor">
    <cofactor evidence="1">
        <name>heme</name>
        <dbReference type="ChEBI" id="CHEBI:30413"/>
    </cofactor>
</comment>
<keyword evidence="11" id="KW-0472">Membrane</keyword>
<accession>G7K4G9</accession>
<dbReference type="PANTHER" id="PTHR47953">
    <property type="entry name" value="OS08G0105600 PROTEIN"/>
    <property type="match status" value="1"/>
</dbReference>
<dbReference type="EMBL" id="CM001221">
    <property type="protein sequence ID" value="AET00685.1"/>
    <property type="molecule type" value="Genomic_DNA"/>
</dbReference>
<keyword evidence="8" id="KW-0560">Oxidoreductase</keyword>
<keyword evidence="14" id="KW-1185">Reference proteome</keyword>
<dbReference type="EnsemblPlants" id="AET00685">
    <property type="protein sequence ID" value="AET00685"/>
    <property type="gene ID" value="MTR_5g094790"/>
</dbReference>
<evidence type="ECO:0000313" key="14">
    <source>
        <dbReference type="Proteomes" id="UP000002051"/>
    </source>
</evidence>
<dbReference type="InterPro" id="IPR036396">
    <property type="entry name" value="Cyt_P450_sf"/>
</dbReference>
<dbReference type="SUPFAM" id="SSF48264">
    <property type="entry name" value="Cytochrome P450"/>
    <property type="match status" value="1"/>
</dbReference>
<keyword evidence="10" id="KW-0503">Monooxygenase</keyword>